<feature type="compositionally biased region" description="Low complexity" evidence="1">
    <location>
        <begin position="245"/>
        <end position="255"/>
    </location>
</feature>
<dbReference type="OrthoDB" id="48754at2759"/>
<gene>
    <name evidence="4" type="ORF">Esi_0034_0167</name>
</gene>
<evidence type="ECO:0000313" key="4">
    <source>
        <dbReference type="EMBL" id="CBJ26557.1"/>
    </source>
</evidence>
<dbReference type="EMBL" id="FN648531">
    <property type="protein sequence ID" value="CBJ26557.1"/>
    <property type="molecule type" value="Genomic_DNA"/>
</dbReference>
<dbReference type="CDD" id="cd09631">
    <property type="entry name" value="DOMON_DOH"/>
    <property type="match status" value="1"/>
</dbReference>
<feature type="domain" description="DOMON" evidence="3">
    <location>
        <begin position="1"/>
        <end position="80"/>
    </location>
</feature>
<reference evidence="4 5" key="1">
    <citation type="journal article" date="2010" name="Nature">
        <title>The Ectocarpus genome and the independent evolution of multicellularity in brown algae.</title>
        <authorList>
            <person name="Cock J.M."/>
            <person name="Sterck L."/>
            <person name="Rouze P."/>
            <person name="Scornet D."/>
            <person name="Allen A.E."/>
            <person name="Amoutzias G."/>
            <person name="Anthouard V."/>
            <person name="Artiguenave F."/>
            <person name="Aury J.M."/>
            <person name="Badger J.H."/>
            <person name="Beszteri B."/>
            <person name="Billiau K."/>
            <person name="Bonnet E."/>
            <person name="Bothwell J.H."/>
            <person name="Bowler C."/>
            <person name="Boyen C."/>
            <person name="Brownlee C."/>
            <person name="Carrano C.J."/>
            <person name="Charrier B."/>
            <person name="Cho G.Y."/>
            <person name="Coelho S.M."/>
            <person name="Collen J."/>
            <person name="Corre E."/>
            <person name="Da Silva C."/>
            <person name="Delage L."/>
            <person name="Delaroque N."/>
            <person name="Dittami S.M."/>
            <person name="Doulbeau S."/>
            <person name="Elias M."/>
            <person name="Farnham G."/>
            <person name="Gachon C.M."/>
            <person name="Gschloessl B."/>
            <person name="Heesch S."/>
            <person name="Jabbari K."/>
            <person name="Jubin C."/>
            <person name="Kawai H."/>
            <person name="Kimura K."/>
            <person name="Kloareg B."/>
            <person name="Kupper F.C."/>
            <person name="Lang D."/>
            <person name="Le Bail A."/>
            <person name="Leblanc C."/>
            <person name="Lerouge P."/>
            <person name="Lohr M."/>
            <person name="Lopez P.J."/>
            <person name="Martens C."/>
            <person name="Maumus F."/>
            <person name="Michel G."/>
            <person name="Miranda-Saavedra D."/>
            <person name="Morales J."/>
            <person name="Moreau H."/>
            <person name="Motomura T."/>
            <person name="Nagasato C."/>
            <person name="Napoli C.A."/>
            <person name="Nelson D.R."/>
            <person name="Nyvall-Collen P."/>
            <person name="Peters A.F."/>
            <person name="Pommier C."/>
            <person name="Potin P."/>
            <person name="Poulain J."/>
            <person name="Quesneville H."/>
            <person name="Read B."/>
            <person name="Rensing S.A."/>
            <person name="Ritter A."/>
            <person name="Rousvoal S."/>
            <person name="Samanta M."/>
            <person name="Samson G."/>
            <person name="Schroeder D.C."/>
            <person name="Segurens B."/>
            <person name="Strittmatter M."/>
            <person name="Tonon T."/>
            <person name="Tregear J.W."/>
            <person name="Valentin K."/>
            <person name="von Dassow P."/>
            <person name="Yamagishi T."/>
            <person name="Van de Peer Y."/>
            <person name="Wincker P."/>
        </authorList>
    </citation>
    <scope>NUCLEOTIDE SEQUENCE [LARGE SCALE GENOMIC DNA]</scope>
    <source>
        <strain evidence="5">Ec32 / CCAP1310/4</strain>
    </source>
</reference>
<dbReference type="InterPro" id="IPR005018">
    <property type="entry name" value="DOMON_domain"/>
</dbReference>
<dbReference type="EMBL" id="FN649750">
    <property type="protein sequence ID" value="CBJ26557.1"/>
    <property type="molecule type" value="Genomic_DNA"/>
</dbReference>
<evidence type="ECO:0000313" key="5">
    <source>
        <dbReference type="Proteomes" id="UP000002630"/>
    </source>
</evidence>
<accession>D7FYB8</accession>
<sequence length="275" mass="27139">MIGSDAVIGLPDESTVEEYDLTSQTTARVFSSATQDITGGLVSQDASGTTLSFTRPLAPTNKQAISGTPGDETIFLFAFGADNELGYHGLPPNRGSLVLDLFCGDGGDGSDDVTVVGTPAPTLGGTPAASAASSTAPIVADTPTPALTNAPTIVELEIPPPSAPSTAPTALLTLSPLLDGTTAPATIASSGRGDSDSATVGLVAGVLGVGLVVGAIGAVVVLFKTGRLKSCRHGTPNGPSPGMGSIPAAAPSATSSAMEGIQLPPAIQYPEVLHP</sequence>
<dbReference type="Proteomes" id="UP000002630">
    <property type="component" value="Linkage Group LG25"/>
</dbReference>
<feature type="region of interest" description="Disordered" evidence="1">
    <location>
        <begin position="233"/>
        <end position="255"/>
    </location>
</feature>
<protein>
    <submittedName>
        <fullName evidence="4">Ferric reductase</fullName>
    </submittedName>
</protein>
<feature type="transmembrane region" description="Helical" evidence="2">
    <location>
        <begin position="200"/>
        <end position="223"/>
    </location>
</feature>
<name>D7FYB8_ECTSI</name>
<keyword evidence="2" id="KW-0472">Membrane</keyword>
<evidence type="ECO:0000259" key="3">
    <source>
        <dbReference type="PROSITE" id="PS50836"/>
    </source>
</evidence>
<keyword evidence="2" id="KW-0812">Transmembrane</keyword>
<dbReference type="InterPro" id="IPR045266">
    <property type="entry name" value="DOH_DOMON"/>
</dbReference>
<dbReference type="AlphaFoldDB" id="D7FYB8"/>
<evidence type="ECO:0000256" key="2">
    <source>
        <dbReference type="SAM" id="Phobius"/>
    </source>
</evidence>
<dbReference type="OMA" id="CARFESQ"/>
<proteinExistence type="predicted"/>
<organism evidence="4 5">
    <name type="scientific">Ectocarpus siliculosus</name>
    <name type="common">Brown alga</name>
    <name type="synonym">Conferva siliculosa</name>
    <dbReference type="NCBI Taxonomy" id="2880"/>
    <lineage>
        <taxon>Eukaryota</taxon>
        <taxon>Sar</taxon>
        <taxon>Stramenopiles</taxon>
        <taxon>Ochrophyta</taxon>
        <taxon>PX clade</taxon>
        <taxon>Phaeophyceae</taxon>
        <taxon>Ectocarpales</taxon>
        <taxon>Ectocarpaceae</taxon>
        <taxon>Ectocarpus</taxon>
    </lineage>
</organism>
<keyword evidence="5" id="KW-1185">Reference proteome</keyword>
<evidence type="ECO:0000256" key="1">
    <source>
        <dbReference type="SAM" id="MobiDB-lite"/>
    </source>
</evidence>
<keyword evidence="2" id="KW-1133">Transmembrane helix</keyword>
<dbReference type="InParanoid" id="D7FYB8"/>
<dbReference type="PROSITE" id="PS50836">
    <property type="entry name" value="DOMON"/>
    <property type="match status" value="1"/>
</dbReference>